<evidence type="ECO:0000313" key="1">
    <source>
        <dbReference type="EMBL" id="VDM63116.1"/>
    </source>
</evidence>
<organism evidence="3">
    <name type="scientific">Angiostrongylus costaricensis</name>
    <name type="common">Nematode worm</name>
    <dbReference type="NCBI Taxonomy" id="334426"/>
    <lineage>
        <taxon>Eukaryota</taxon>
        <taxon>Metazoa</taxon>
        <taxon>Ecdysozoa</taxon>
        <taxon>Nematoda</taxon>
        <taxon>Chromadorea</taxon>
        <taxon>Rhabditida</taxon>
        <taxon>Rhabditina</taxon>
        <taxon>Rhabditomorpha</taxon>
        <taxon>Strongyloidea</taxon>
        <taxon>Metastrongylidae</taxon>
        <taxon>Angiostrongylus</taxon>
    </lineage>
</organism>
<dbReference type="STRING" id="334426.A0A0R3PYL3"/>
<evidence type="ECO:0000313" key="3">
    <source>
        <dbReference type="WBParaSite" id="ACOC_0001153001-mRNA-1"/>
    </source>
</evidence>
<dbReference type="Proteomes" id="UP000267027">
    <property type="component" value="Unassembled WGS sequence"/>
</dbReference>
<evidence type="ECO:0000313" key="2">
    <source>
        <dbReference type="Proteomes" id="UP000267027"/>
    </source>
</evidence>
<proteinExistence type="predicted"/>
<name>A0A0R3PYL3_ANGCS</name>
<keyword evidence="2" id="KW-1185">Reference proteome</keyword>
<reference evidence="1 2" key="2">
    <citation type="submission" date="2018-11" db="EMBL/GenBank/DDBJ databases">
        <authorList>
            <consortium name="Pathogen Informatics"/>
        </authorList>
    </citation>
    <scope>NUCLEOTIDE SEQUENCE [LARGE SCALE GENOMIC DNA]</scope>
    <source>
        <strain evidence="1 2">Costa Rica</strain>
    </source>
</reference>
<reference evidence="3" key="1">
    <citation type="submission" date="2016-04" db="UniProtKB">
        <authorList>
            <consortium name="WormBaseParasite"/>
        </authorList>
    </citation>
    <scope>IDENTIFICATION</scope>
</reference>
<dbReference type="WBParaSite" id="ACOC_0001153001-mRNA-1">
    <property type="protein sequence ID" value="ACOC_0001153001-mRNA-1"/>
    <property type="gene ID" value="ACOC_0001153001"/>
</dbReference>
<gene>
    <name evidence="1" type="ORF">ACOC_LOCUS11531</name>
</gene>
<dbReference type="AlphaFoldDB" id="A0A0R3PYL3"/>
<dbReference type="EMBL" id="UYYA01004719">
    <property type="protein sequence ID" value="VDM63116.1"/>
    <property type="molecule type" value="Genomic_DNA"/>
</dbReference>
<dbReference type="OrthoDB" id="245697at2759"/>
<sequence length="252" mass="28687">MSVVQPPPHLMHFAQTQASLSPDDIDLEGGRLIDVVQEEEIDATDGCRVQVVIYRIESADGTEQLTKTIRRKIKFDCTQTSRRLEMSNGKEAKVEEKCERYQGDIKGFRPVEITQNNKMLQLDPNDAQASQLTLHLQTSAEYNLKNNLFFLMDVAISNVLGQVPDTFMSMLSKEKEYLVYSLKSNENIGRLMDYSERLGVHELYCFVLVKMFPDLFTQMRTQSSLIPASTTEVIVNPDGSTTTRVRSSKSYR</sequence>
<accession>A0A0R3PYL3</accession>
<protein>
    <submittedName>
        <fullName evidence="3">Ras-associating domain-containing protein</fullName>
    </submittedName>
</protein>
<dbReference type="OMA" id="HELYCFV"/>